<evidence type="ECO:0000256" key="2">
    <source>
        <dbReference type="ARBA" id="ARBA00022801"/>
    </source>
</evidence>
<evidence type="ECO:0000313" key="6">
    <source>
        <dbReference type="EMBL" id="QQO10984.1"/>
    </source>
</evidence>
<evidence type="ECO:0000256" key="1">
    <source>
        <dbReference type="ARBA" id="ARBA00008875"/>
    </source>
</evidence>
<feature type="active site" description="Proton donor" evidence="4">
    <location>
        <position position="178"/>
    </location>
</feature>
<keyword evidence="7" id="KW-1185">Reference proteome</keyword>
<dbReference type="KEGG" id="bhc:JFL75_08715"/>
<comment type="similarity">
    <text evidence="1">Belongs to the glycosyl hydrolase 39 family.</text>
</comment>
<organism evidence="6 7">
    <name type="scientific">Breznakiella homolactica</name>
    <dbReference type="NCBI Taxonomy" id="2798577"/>
    <lineage>
        <taxon>Bacteria</taxon>
        <taxon>Pseudomonadati</taxon>
        <taxon>Spirochaetota</taxon>
        <taxon>Spirochaetia</taxon>
        <taxon>Spirochaetales</taxon>
        <taxon>Breznakiellaceae</taxon>
        <taxon>Breznakiella</taxon>
    </lineage>
</organism>
<sequence length="639" mass="72608">MIFKDVTVDLRSETKPFKHFFRATGYANADYTYTPPVKRMYDCLASYQGYPLYMRLHNILSLHGKGDYYITREGLDYGNPVINGSGQVDIVVSLDEDGKPVFNWEPVDAVYDIIIGHGMHPIMEAVYMPGCIARSDTEYYLPKTFALWEAVTEAFVKHWINRYGIDEVREWYFEICNEPEQYPLWNEDPSSFFALYDYFEHAIHRIDTRLKVGGPAVKQWEDGQRLYKAFLRHCHDGSNYRTGEYGTRLDFISVHSKGGHPDLVGPSMDYLFNPLREFAAVLGEFPDFAGIEFFNDESDIVWEGNMGISHKSWLNFRNTHYAPGFIGKMIHQYCLILQDELNLNLSIVDSDNCHLPWEKSFFSGNRSQFTPLGPAPCTDFIKKPMFNIFPLLGKLGDERYTGKNNDPEFGTKYGVLATRKEEACYSFLLWNFEDGLSDDVNDRTIRLRLENLDASACYDVLHYRIDGSTSNAYAAWSRMGKPYPLTLEQTALIREKEELELYDAPSCFSGRDSYNAEVHLPLHAVSLLLLVRRSEPAAAGSERAIANAPVLAAEKGVLGNTQVFIRWNFSERPDLAGYYIYRGLGTDDPGVCINKDKPLQCSYCVDMDVSGGQSLSYSVSVVYADGTESGRSPEGVISL</sequence>
<dbReference type="InterPro" id="IPR017853">
    <property type="entry name" value="GH"/>
</dbReference>
<dbReference type="GO" id="GO:0005975">
    <property type="term" value="P:carbohydrate metabolic process"/>
    <property type="evidence" value="ECO:0007669"/>
    <property type="project" value="InterPro"/>
</dbReference>
<evidence type="ECO:0000259" key="5">
    <source>
        <dbReference type="Pfam" id="PF01229"/>
    </source>
</evidence>
<dbReference type="AlphaFoldDB" id="A0A7T8BAQ5"/>
<dbReference type="Proteomes" id="UP000595917">
    <property type="component" value="Chromosome"/>
</dbReference>
<keyword evidence="2" id="KW-0378">Hydrolase</keyword>
<evidence type="ECO:0000313" key="7">
    <source>
        <dbReference type="Proteomes" id="UP000595917"/>
    </source>
</evidence>
<dbReference type="Gene3D" id="3.20.20.80">
    <property type="entry name" value="Glycosidases"/>
    <property type="match status" value="1"/>
</dbReference>
<dbReference type="Pfam" id="PF01229">
    <property type="entry name" value="Glyco_hydro_39"/>
    <property type="match status" value="1"/>
</dbReference>
<dbReference type="InterPro" id="IPR051923">
    <property type="entry name" value="Glycosyl_Hydrolase_39"/>
</dbReference>
<dbReference type="Gene3D" id="2.60.40.10">
    <property type="entry name" value="Immunoglobulins"/>
    <property type="match status" value="1"/>
</dbReference>
<evidence type="ECO:0000256" key="4">
    <source>
        <dbReference type="PIRSR" id="PIRSR600514-1"/>
    </source>
</evidence>
<protein>
    <recommendedName>
        <fullName evidence="5">Glycosyl hydrolases family 39 N-terminal catalytic domain-containing protein</fullName>
    </recommendedName>
</protein>
<dbReference type="GO" id="GO:0004553">
    <property type="term" value="F:hydrolase activity, hydrolyzing O-glycosyl compounds"/>
    <property type="evidence" value="ECO:0007669"/>
    <property type="project" value="InterPro"/>
</dbReference>
<dbReference type="InterPro" id="IPR000514">
    <property type="entry name" value="Glyco_hydro_39"/>
</dbReference>
<dbReference type="PANTHER" id="PTHR12631:SF8">
    <property type="entry name" value="ALPHA-L-IDURONIDASE"/>
    <property type="match status" value="1"/>
</dbReference>
<dbReference type="PANTHER" id="PTHR12631">
    <property type="entry name" value="ALPHA-L-IDURONIDASE"/>
    <property type="match status" value="1"/>
</dbReference>
<feature type="domain" description="Glycosyl hydrolases family 39 N-terminal catalytic" evidence="5">
    <location>
        <begin position="94"/>
        <end position="498"/>
    </location>
</feature>
<dbReference type="InterPro" id="IPR013783">
    <property type="entry name" value="Ig-like_fold"/>
</dbReference>
<dbReference type="InterPro" id="IPR049166">
    <property type="entry name" value="GH39_cat"/>
</dbReference>
<dbReference type="SUPFAM" id="SSF51445">
    <property type="entry name" value="(Trans)glycosidases"/>
    <property type="match status" value="1"/>
</dbReference>
<dbReference type="RefSeq" id="WP_215628292.1">
    <property type="nucleotide sequence ID" value="NZ_CP067089.2"/>
</dbReference>
<accession>A0A7T8BAQ5</accession>
<proteinExistence type="inferred from homology"/>
<dbReference type="Gene3D" id="2.60.40.1500">
    <property type="entry name" value="Glycosyl hydrolase domain, family 39"/>
    <property type="match status" value="1"/>
</dbReference>
<evidence type="ECO:0000256" key="3">
    <source>
        <dbReference type="ARBA" id="ARBA00023295"/>
    </source>
</evidence>
<name>A0A7T8BAQ5_9SPIR</name>
<gene>
    <name evidence="6" type="ORF">JFL75_08715</name>
</gene>
<keyword evidence="3" id="KW-0326">Glycosidase</keyword>
<dbReference type="SUPFAM" id="SSF51011">
    <property type="entry name" value="Glycosyl hydrolase domain"/>
    <property type="match status" value="1"/>
</dbReference>
<reference evidence="6" key="1">
    <citation type="submission" date="2021-01" db="EMBL/GenBank/DDBJ databases">
        <title>Description of Breznakiella homolactica.</title>
        <authorList>
            <person name="Song Y."/>
            <person name="Brune A."/>
        </authorList>
    </citation>
    <scope>NUCLEOTIDE SEQUENCE</scope>
    <source>
        <strain evidence="6">RmG30</strain>
    </source>
</reference>
<dbReference type="EMBL" id="CP067089">
    <property type="protein sequence ID" value="QQO10984.1"/>
    <property type="molecule type" value="Genomic_DNA"/>
</dbReference>
<dbReference type="PRINTS" id="PR00745">
    <property type="entry name" value="GLHYDRLASE39"/>
</dbReference>